<evidence type="ECO:0000256" key="4">
    <source>
        <dbReference type="ARBA" id="ARBA00023163"/>
    </source>
</evidence>
<dbReference type="Pfam" id="PF03466">
    <property type="entry name" value="LysR_substrate"/>
    <property type="match status" value="1"/>
</dbReference>
<dbReference type="OrthoDB" id="464481at2"/>
<dbReference type="InterPro" id="IPR005119">
    <property type="entry name" value="LysR_subst-bd"/>
</dbReference>
<evidence type="ECO:0000313" key="6">
    <source>
        <dbReference type="EMBL" id="AQV96628.1"/>
    </source>
</evidence>
<reference evidence="7" key="1">
    <citation type="submission" date="2017-02" db="EMBL/GenBank/DDBJ databases">
        <title>Complete genome sequence of Cupriavidus necator strain NH9, a 3-chlorobenzoate degrader.</title>
        <authorList>
            <person name="Moriuchi R."/>
            <person name="Dohra H."/>
            <person name="Ogawa N."/>
        </authorList>
    </citation>
    <scope>NUCLEOTIDE SEQUENCE [LARGE SCALE GENOMIC DNA]</scope>
    <source>
        <strain evidence="7">NH9</strain>
    </source>
</reference>
<dbReference type="FunFam" id="1.10.10.10:FF:000001">
    <property type="entry name" value="LysR family transcriptional regulator"/>
    <property type="match status" value="1"/>
</dbReference>
<organism evidence="6 7">
    <name type="scientific">Cupriavidus necator</name>
    <name type="common">Alcaligenes eutrophus</name>
    <name type="synonym">Ralstonia eutropha</name>
    <dbReference type="NCBI Taxonomy" id="106590"/>
    <lineage>
        <taxon>Bacteria</taxon>
        <taxon>Pseudomonadati</taxon>
        <taxon>Pseudomonadota</taxon>
        <taxon>Betaproteobacteria</taxon>
        <taxon>Burkholderiales</taxon>
        <taxon>Burkholderiaceae</taxon>
        <taxon>Cupriavidus</taxon>
    </lineage>
</organism>
<feature type="domain" description="HTH lysR-type" evidence="5">
    <location>
        <begin position="4"/>
        <end position="61"/>
    </location>
</feature>
<dbReference type="InterPro" id="IPR036390">
    <property type="entry name" value="WH_DNA-bd_sf"/>
</dbReference>
<dbReference type="SUPFAM" id="SSF53850">
    <property type="entry name" value="Periplasmic binding protein-like II"/>
    <property type="match status" value="1"/>
</dbReference>
<evidence type="ECO:0000259" key="5">
    <source>
        <dbReference type="PROSITE" id="PS50931"/>
    </source>
</evidence>
<proteinExistence type="inferred from homology"/>
<dbReference type="EMBL" id="CP017758">
    <property type="protein sequence ID" value="AQV96628.1"/>
    <property type="molecule type" value="Genomic_DNA"/>
</dbReference>
<dbReference type="KEGG" id="cuh:BJN34_22445"/>
<dbReference type="GO" id="GO:0000976">
    <property type="term" value="F:transcription cis-regulatory region binding"/>
    <property type="evidence" value="ECO:0007669"/>
    <property type="project" value="TreeGrafter"/>
</dbReference>
<dbReference type="Proteomes" id="UP000189627">
    <property type="component" value="Chromosome 2"/>
</dbReference>
<dbReference type="Gene3D" id="3.40.190.290">
    <property type="match status" value="1"/>
</dbReference>
<comment type="similarity">
    <text evidence="1">Belongs to the LysR transcriptional regulatory family.</text>
</comment>
<dbReference type="PROSITE" id="PS50931">
    <property type="entry name" value="HTH_LYSR"/>
    <property type="match status" value="1"/>
</dbReference>
<name>A0A1U9UVB1_CUPNE</name>
<dbReference type="SUPFAM" id="SSF46785">
    <property type="entry name" value="Winged helix' DNA-binding domain"/>
    <property type="match status" value="1"/>
</dbReference>
<dbReference type="PANTHER" id="PTHR30126:SF40">
    <property type="entry name" value="HTH-TYPE TRANSCRIPTIONAL REGULATOR GLTR"/>
    <property type="match status" value="1"/>
</dbReference>
<protein>
    <submittedName>
        <fullName evidence="6">LysR family transcriptional regulator</fullName>
    </submittedName>
</protein>
<dbReference type="InterPro" id="IPR000847">
    <property type="entry name" value="LysR_HTH_N"/>
</dbReference>
<dbReference type="AlphaFoldDB" id="A0A1U9UVB1"/>
<dbReference type="InterPro" id="IPR036388">
    <property type="entry name" value="WH-like_DNA-bd_sf"/>
</dbReference>
<evidence type="ECO:0000256" key="1">
    <source>
        <dbReference type="ARBA" id="ARBA00009437"/>
    </source>
</evidence>
<evidence type="ECO:0000256" key="3">
    <source>
        <dbReference type="ARBA" id="ARBA00023125"/>
    </source>
</evidence>
<keyword evidence="2" id="KW-0805">Transcription regulation</keyword>
<accession>A0A1U9UVB1</accession>
<dbReference type="Pfam" id="PF00126">
    <property type="entry name" value="HTH_1"/>
    <property type="match status" value="1"/>
</dbReference>
<dbReference type="CDD" id="cd08442">
    <property type="entry name" value="PBP2_YofA_SoxR_like"/>
    <property type="match status" value="1"/>
</dbReference>
<gene>
    <name evidence="6" type="ORF">BJN34_22445</name>
</gene>
<sequence>MRKVDLDDLHIFRSVVREGGVAKAAARLNRVPSNVTTRIKQLEDRLGVSLFRRQGRNLVITESGRILLGHAERLLKMADIAEQEVRSGMAAGVLRLGTLESTAGARLPPLLSAYHLQNPGMSIELQTGITDALLRMLERFEIDAAFVAEPFEKGRFSSLPVFEEELTLISAKGGPKIRNASDLSGQTIVVFPHGCSYRRRLVEWLAEEGVSPGRILEFGSYHAIVACVAAATGIGIISAELLERAVLGTAVQRHPLPARLRGNRTHLIWSDDPSPPLQALMALLPMLRNKRQMDMAA</sequence>
<dbReference type="Gene3D" id="1.10.10.10">
    <property type="entry name" value="Winged helix-like DNA-binding domain superfamily/Winged helix DNA-binding domain"/>
    <property type="match status" value="1"/>
</dbReference>
<dbReference type="PANTHER" id="PTHR30126">
    <property type="entry name" value="HTH-TYPE TRANSCRIPTIONAL REGULATOR"/>
    <property type="match status" value="1"/>
</dbReference>
<evidence type="ECO:0000256" key="2">
    <source>
        <dbReference type="ARBA" id="ARBA00023015"/>
    </source>
</evidence>
<dbReference type="GO" id="GO:0003700">
    <property type="term" value="F:DNA-binding transcription factor activity"/>
    <property type="evidence" value="ECO:0007669"/>
    <property type="project" value="InterPro"/>
</dbReference>
<evidence type="ECO:0000313" key="7">
    <source>
        <dbReference type="Proteomes" id="UP000189627"/>
    </source>
</evidence>
<dbReference type="RefSeq" id="WP_078199082.1">
    <property type="nucleotide sequence ID" value="NZ_CP017758.1"/>
</dbReference>
<keyword evidence="4" id="KW-0804">Transcription</keyword>
<keyword evidence="3" id="KW-0238">DNA-binding</keyword>